<feature type="signal peptide" evidence="1">
    <location>
        <begin position="1"/>
        <end position="27"/>
    </location>
</feature>
<dbReference type="Pfam" id="PF14016">
    <property type="entry name" value="DUF4232"/>
    <property type="match status" value="1"/>
</dbReference>
<dbReference type="InterPro" id="IPR025326">
    <property type="entry name" value="DUF4232"/>
</dbReference>
<dbReference type="EMBL" id="JADKPO010000014">
    <property type="protein sequence ID" value="MBF4768494.1"/>
    <property type="molecule type" value="Genomic_DNA"/>
</dbReference>
<name>A0A930YMU3_9ACTN</name>
<keyword evidence="1" id="KW-0732">Signal</keyword>
<evidence type="ECO:0000259" key="2">
    <source>
        <dbReference type="Pfam" id="PF14016"/>
    </source>
</evidence>
<reference evidence="3" key="1">
    <citation type="submission" date="2020-11" db="EMBL/GenBank/DDBJ databases">
        <title>Nocardioides cynanchi sp. nov., isolated from soil of rhizosphere of Cynanchum wilfordii.</title>
        <authorList>
            <person name="Lee J.-S."/>
            <person name="Suh M.K."/>
            <person name="Kim J.-S."/>
        </authorList>
    </citation>
    <scope>NUCLEOTIDE SEQUENCE</scope>
    <source>
        <strain evidence="3">KCTC 19276</strain>
    </source>
</reference>
<dbReference type="RefSeq" id="WP_194696636.1">
    <property type="nucleotide sequence ID" value="NZ_JADKPO010000014.1"/>
</dbReference>
<evidence type="ECO:0000313" key="4">
    <source>
        <dbReference type="Proteomes" id="UP000660668"/>
    </source>
</evidence>
<keyword evidence="4" id="KW-1185">Reference proteome</keyword>
<feature type="domain" description="DUF4232" evidence="2">
    <location>
        <begin position="47"/>
        <end position="157"/>
    </location>
</feature>
<evidence type="ECO:0000313" key="3">
    <source>
        <dbReference type="EMBL" id="MBF4768494.1"/>
    </source>
</evidence>
<comment type="caution">
    <text evidence="3">The sequence shown here is derived from an EMBL/GenBank/DDBJ whole genome shotgun (WGS) entry which is preliminary data.</text>
</comment>
<gene>
    <name evidence="3" type="ORF">ISU10_12030</name>
</gene>
<sequence length="176" mass="18047">MKLNLSRGLAAAGILTASLTVVGSALAAAPSGGAYLAQSQALQAPSCRPTDLYVVKGRLEGAAGNRYLTVKITNVGDAPCTTGVVTRAAFRDWSGVLGSKGALSSGGAAISLDQGRTVRTTIHWTDPGPVPAAACDKATATLVTLRLPSLAHTWRLPLRAQVCTTPDYAPDSKPLH</sequence>
<dbReference type="AlphaFoldDB" id="A0A930YMU3"/>
<evidence type="ECO:0000256" key="1">
    <source>
        <dbReference type="SAM" id="SignalP"/>
    </source>
</evidence>
<proteinExistence type="predicted"/>
<organism evidence="3 4">
    <name type="scientific">Nocardioides agariphilus</name>
    <dbReference type="NCBI Taxonomy" id="433664"/>
    <lineage>
        <taxon>Bacteria</taxon>
        <taxon>Bacillati</taxon>
        <taxon>Actinomycetota</taxon>
        <taxon>Actinomycetes</taxon>
        <taxon>Propionibacteriales</taxon>
        <taxon>Nocardioidaceae</taxon>
        <taxon>Nocardioides</taxon>
    </lineage>
</organism>
<feature type="chain" id="PRO_5037643680" evidence="1">
    <location>
        <begin position="28"/>
        <end position="176"/>
    </location>
</feature>
<dbReference type="Proteomes" id="UP000660668">
    <property type="component" value="Unassembled WGS sequence"/>
</dbReference>
<accession>A0A930YMU3</accession>
<protein>
    <submittedName>
        <fullName evidence="3">DUF4232 domain-containing protein</fullName>
    </submittedName>
</protein>